<feature type="compositionally biased region" description="Polar residues" evidence="1">
    <location>
        <begin position="122"/>
        <end position="132"/>
    </location>
</feature>
<sequence>MIFGHPESTLLPGNSTTSSLTPIPFSSFKFNTIGKEPDLLRRISAPNPDEEYDDDEPSRSSSSSPNLEDQLLLPDHPGSRSRPTLSQSLAERIGNFDVDMTDVTPITDQNQTNSSPTPSSNLQDPPNLSQTKVVGGQPKLSDPVHTVTAQPTDIDILAQPSTTLNHVPQLAPPITPSVSAVNDDVSLAVLRALHTRLSSALSLLNTPNTTNAILLAQSAKTTSAAVLSSAQRAHALSQQSINSAQEAVLAAQECLRAAQEGQERADAAMAAIKSLSSGRDDYEVFVSFKKDLNALDKWVNKREADEADHRTHTPRDESVSMVADEAVIPPRDRGKLRAVRPRAKSVVRPTVEEEANAAAIAWNQEREESVERRKFAEKELRKRRNVEAALEQERLRAQAEADAHEANLVKVRTERIEAEELEEARQANEAREIERRQREVEAMRKEAAMFAMQQQKAEDERVQQEQDAKRKAAEAEKENEARLLLEQEQKCKEIQEREERIKQNEAERVKAIGAEEVRQQILRQEQEMKRQEIQAQKHLATQQAALKIIAEREKQKLGQSTSASPPSEKQQKPFTLSAPPTNPTPKEFGNIVSKKTLISGSSSQVKSKANARVLSGGIMLGTEPEQRLTSPSCPPSALPTSSVNSYPTLASQSANGLNDVVQTPILQPSTQPLVSGPDNVEPAAELNNAPPLPVNTTKRSSTPRNALDSKDLGLKGSGNGSDRFNVPPIKHVSGQSPAPPFLSPTSSASLIQLKPAVISVHRQGSDLGNLPIVPPSRTGPISPEAQHTNLRFLDAQIDKSIPNASVKPIKMEPVPDHLPPPPKSVSTASPLEKIAPSQADAGPPRTQKVPFPFREHTQPRTMGSPTAPSSTSTSEPPRKNLPPLPVRPKQKLPNFKKNLVVNEPVANPMSSTNALPPSGPFKPVIVSAMVQPPRHHNSAPRPAVDLYDLSSTQMGPDVADSNGWTRPSRDDEVTIRSPVRDRQRRAMDHYPPPPDNIASSRVPPQRRVSDHYSPPSGNGYMQANRWDRPASPARGWARSLPPDASRGRGRSSPPPDAFGNWSPLHSPRGWDRTPQPSWDVLSGHVGGGMTPSWIRTPSPPLYNAPAPVPHADPPPLIGRKRVRDDEVPVAPPARRYRYEQDNPSREEYTLIPRAPQMPSTNENDWSRSAVYARSPSPGLRPGLASRLAPGPNEWESNVYAVGRGESYRPSYSATIHEAPKRPLIRRTKQRAQPPLQPAQLRDGDIPHAPAITNNTRPPKNQYRPPKEPEGGGSLPDLLSRFSDSTDPTVIQANPHPTKPARNRYNGKGRGGTPQSLEQRISSKPSSLMHRLEGERWA</sequence>
<feature type="compositionally biased region" description="Basic and acidic residues" evidence="1">
    <location>
        <begin position="967"/>
        <end position="988"/>
    </location>
</feature>
<proteinExistence type="predicted"/>
<feature type="region of interest" description="Disordered" evidence="1">
    <location>
        <begin position="1104"/>
        <end position="1194"/>
    </location>
</feature>
<accession>A0A0C9XXT0</accession>
<feature type="compositionally biased region" description="Polar residues" evidence="1">
    <location>
        <begin position="1281"/>
        <end position="1291"/>
    </location>
</feature>
<feature type="region of interest" description="Disordered" evidence="1">
    <location>
        <begin position="1211"/>
        <end position="1337"/>
    </location>
</feature>
<feature type="region of interest" description="Disordered" evidence="1">
    <location>
        <begin position="668"/>
        <end position="743"/>
    </location>
</feature>
<feature type="region of interest" description="Disordered" evidence="1">
    <location>
        <begin position="932"/>
        <end position="1083"/>
    </location>
</feature>
<feature type="region of interest" description="Disordered" evidence="1">
    <location>
        <begin position="103"/>
        <end position="145"/>
    </location>
</feature>
<feature type="compositionally biased region" description="Basic and acidic residues" evidence="1">
    <location>
        <begin position="1136"/>
        <end position="1148"/>
    </location>
</feature>
<feature type="compositionally biased region" description="Polar residues" evidence="1">
    <location>
        <begin position="557"/>
        <end position="574"/>
    </location>
</feature>
<feature type="region of interest" description="Disordered" evidence="1">
    <location>
        <begin position="1"/>
        <end position="23"/>
    </location>
</feature>
<feature type="region of interest" description="Disordered" evidence="1">
    <location>
        <begin position="807"/>
        <end position="919"/>
    </location>
</feature>
<dbReference type="Proteomes" id="UP000054477">
    <property type="component" value="Unassembled WGS sequence"/>
</dbReference>
<dbReference type="OrthoDB" id="3068743at2759"/>
<keyword evidence="3" id="KW-1185">Reference proteome</keyword>
<feature type="compositionally biased region" description="Basic and acidic residues" evidence="1">
    <location>
        <begin position="456"/>
        <end position="481"/>
    </location>
</feature>
<dbReference type="EMBL" id="KN838537">
    <property type="protein sequence ID" value="KIK09796.1"/>
    <property type="molecule type" value="Genomic_DNA"/>
</dbReference>
<dbReference type="HOGENOM" id="CLU_261977_0_0_1"/>
<feature type="compositionally biased region" description="Low complexity" evidence="1">
    <location>
        <begin position="109"/>
        <end position="121"/>
    </location>
</feature>
<reference evidence="3" key="2">
    <citation type="submission" date="2015-01" db="EMBL/GenBank/DDBJ databases">
        <title>Evolutionary Origins and Diversification of the Mycorrhizal Mutualists.</title>
        <authorList>
            <consortium name="DOE Joint Genome Institute"/>
            <consortium name="Mycorrhizal Genomics Consortium"/>
            <person name="Kohler A."/>
            <person name="Kuo A."/>
            <person name="Nagy L.G."/>
            <person name="Floudas D."/>
            <person name="Copeland A."/>
            <person name="Barry K.W."/>
            <person name="Cichocki N."/>
            <person name="Veneault-Fourrey C."/>
            <person name="LaButti K."/>
            <person name="Lindquist E.A."/>
            <person name="Lipzen A."/>
            <person name="Lundell T."/>
            <person name="Morin E."/>
            <person name="Murat C."/>
            <person name="Riley R."/>
            <person name="Ohm R."/>
            <person name="Sun H."/>
            <person name="Tunlid A."/>
            <person name="Henrissat B."/>
            <person name="Grigoriev I.V."/>
            <person name="Hibbett D.S."/>
            <person name="Martin F."/>
        </authorList>
    </citation>
    <scope>NUCLEOTIDE SEQUENCE [LARGE SCALE GENOMIC DNA]</scope>
    <source>
        <strain evidence="3">LaAM-08-1</strain>
    </source>
</reference>
<evidence type="ECO:0000313" key="2">
    <source>
        <dbReference type="EMBL" id="KIK09796.1"/>
    </source>
</evidence>
<feature type="compositionally biased region" description="Low complexity" evidence="1">
    <location>
        <begin position="679"/>
        <end position="689"/>
    </location>
</feature>
<feature type="compositionally biased region" description="Polar residues" evidence="1">
    <location>
        <begin position="11"/>
        <end position="21"/>
    </location>
</feature>
<evidence type="ECO:0000313" key="3">
    <source>
        <dbReference type="Proteomes" id="UP000054477"/>
    </source>
</evidence>
<reference evidence="2 3" key="1">
    <citation type="submission" date="2014-04" db="EMBL/GenBank/DDBJ databases">
        <authorList>
            <consortium name="DOE Joint Genome Institute"/>
            <person name="Kuo A."/>
            <person name="Kohler A."/>
            <person name="Nagy L.G."/>
            <person name="Floudas D."/>
            <person name="Copeland A."/>
            <person name="Barry K.W."/>
            <person name="Cichocki N."/>
            <person name="Veneault-Fourrey C."/>
            <person name="LaButti K."/>
            <person name="Lindquist E.A."/>
            <person name="Lipzen A."/>
            <person name="Lundell T."/>
            <person name="Morin E."/>
            <person name="Murat C."/>
            <person name="Sun H."/>
            <person name="Tunlid A."/>
            <person name="Henrissat B."/>
            <person name="Grigoriev I.V."/>
            <person name="Hibbett D.S."/>
            <person name="Martin F."/>
            <person name="Nordberg H.P."/>
            <person name="Cantor M.N."/>
            <person name="Hua S.X."/>
        </authorList>
    </citation>
    <scope>NUCLEOTIDE SEQUENCE [LARGE SCALE GENOMIC DNA]</scope>
    <source>
        <strain evidence="2 3">LaAM-08-1</strain>
    </source>
</reference>
<name>A0A0C9XXT0_9AGAR</name>
<evidence type="ECO:0000256" key="1">
    <source>
        <dbReference type="SAM" id="MobiDB-lite"/>
    </source>
</evidence>
<feature type="compositionally biased region" description="Low complexity" evidence="1">
    <location>
        <begin position="864"/>
        <end position="875"/>
    </location>
</feature>
<feature type="region of interest" description="Disordered" evidence="1">
    <location>
        <begin position="36"/>
        <end position="85"/>
    </location>
</feature>
<dbReference type="STRING" id="1095629.A0A0C9XXT0"/>
<organism evidence="2 3">
    <name type="scientific">Laccaria amethystina LaAM-08-1</name>
    <dbReference type="NCBI Taxonomy" id="1095629"/>
    <lineage>
        <taxon>Eukaryota</taxon>
        <taxon>Fungi</taxon>
        <taxon>Dikarya</taxon>
        <taxon>Basidiomycota</taxon>
        <taxon>Agaricomycotina</taxon>
        <taxon>Agaricomycetes</taxon>
        <taxon>Agaricomycetidae</taxon>
        <taxon>Agaricales</taxon>
        <taxon>Agaricineae</taxon>
        <taxon>Hydnangiaceae</taxon>
        <taxon>Laccaria</taxon>
    </lineage>
</organism>
<feature type="region of interest" description="Disordered" evidence="1">
    <location>
        <begin position="554"/>
        <end position="588"/>
    </location>
</feature>
<feature type="compositionally biased region" description="Pro residues" evidence="1">
    <location>
        <begin position="1104"/>
        <end position="1116"/>
    </location>
</feature>
<feature type="region of interest" description="Disordered" evidence="1">
    <location>
        <begin position="451"/>
        <end position="481"/>
    </location>
</feature>
<feature type="compositionally biased region" description="Low complexity" evidence="1">
    <location>
        <begin position="59"/>
        <end position="69"/>
    </location>
</feature>
<feature type="compositionally biased region" description="Polar residues" evidence="1">
    <location>
        <begin position="1312"/>
        <end position="1325"/>
    </location>
</feature>
<protein>
    <submittedName>
        <fullName evidence="2">Uncharacterized protein</fullName>
    </submittedName>
</protein>
<feature type="compositionally biased region" description="Low complexity" evidence="1">
    <location>
        <begin position="1230"/>
        <end position="1240"/>
    </location>
</feature>
<gene>
    <name evidence="2" type="ORF">K443DRAFT_671121</name>
</gene>